<reference evidence="1 2" key="1">
    <citation type="submission" date="2019-05" db="EMBL/GenBank/DDBJ databases">
        <title>The genome sequence of the first Camelpox virus case diagnosed in Israel.</title>
        <authorList>
            <person name="Israeli O."/>
            <person name="Cohen-Gihon I."/>
            <person name="Shifman O."/>
            <person name="Paran N."/>
            <person name="Melamed S."/>
            <person name="Laskar-Levy O."/>
            <person name="Zvi A."/>
            <person name="Beth-Din A."/>
        </authorList>
    </citation>
    <scope>NUCLEOTIDE SEQUENCE [LARGE SCALE GENOMIC DNA]</scope>
    <source>
        <strain evidence="1 2">Negev2016</strain>
    </source>
</reference>
<sequence length="89" mass="9836">MLTAFTFCVIATTLHLTLANSPGGHRLQHRLLVLSRYSPSAHDPFTGACGGGVGISAVTNVVMYKIVHTARNSLYPFFDIIYYNKKVFF</sequence>
<organism evidence="1 2">
    <name type="scientific">Camelpox virus</name>
    <dbReference type="NCBI Taxonomy" id="28873"/>
    <lineage>
        <taxon>Viruses</taxon>
        <taxon>Varidnaviria</taxon>
        <taxon>Bamfordvirae</taxon>
        <taxon>Nucleocytoviricota</taxon>
        <taxon>Pokkesviricetes</taxon>
        <taxon>Chitovirales</taxon>
        <taxon>Poxviridae</taxon>
        <taxon>Chordopoxvirinae</taxon>
        <taxon>Orthopoxvirus</taxon>
        <taxon>Orthopoxvirus camelpox</taxon>
    </lineage>
</organism>
<accession>A0A4Y5MWV5</accession>
<name>A0A4Y5MWV5_9POXV</name>
<evidence type="ECO:0000313" key="2">
    <source>
        <dbReference type="Proteomes" id="UP000317975"/>
    </source>
</evidence>
<evidence type="ECO:0000313" key="1">
    <source>
        <dbReference type="EMBL" id="QCW07491.1"/>
    </source>
</evidence>
<gene>
    <name evidence="1" type="ORF">FGHELIBC_00190</name>
</gene>
<protein>
    <submittedName>
        <fullName evidence="1">Uncharacterized protein</fullName>
    </submittedName>
</protein>
<proteinExistence type="predicted"/>
<dbReference type="EMBL" id="MK910851">
    <property type="protein sequence ID" value="QCW07491.1"/>
    <property type="molecule type" value="Genomic_DNA"/>
</dbReference>
<dbReference type="Proteomes" id="UP000317975">
    <property type="component" value="Segment"/>
</dbReference>